<accession>A0A5C8PEY4</accession>
<name>A0A5C8PEY4_9HYPH</name>
<dbReference type="SUPFAM" id="SSF54427">
    <property type="entry name" value="NTF2-like"/>
    <property type="match status" value="1"/>
</dbReference>
<gene>
    <name evidence="2" type="ORF">FHP25_26920</name>
</gene>
<dbReference type="Proteomes" id="UP000321638">
    <property type="component" value="Unassembled WGS sequence"/>
</dbReference>
<feature type="compositionally biased region" description="Basic residues" evidence="1">
    <location>
        <begin position="29"/>
        <end position="38"/>
    </location>
</feature>
<keyword evidence="3" id="KW-1185">Reference proteome</keyword>
<organism evidence="2 3">
    <name type="scientific">Vineibacter terrae</name>
    <dbReference type="NCBI Taxonomy" id="2586908"/>
    <lineage>
        <taxon>Bacteria</taxon>
        <taxon>Pseudomonadati</taxon>
        <taxon>Pseudomonadota</taxon>
        <taxon>Alphaproteobacteria</taxon>
        <taxon>Hyphomicrobiales</taxon>
        <taxon>Vineibacter</taxon>
    </lineage>
</organism>
<sequence>MRSGSDAWAPCGRPAERASPPCDPPGPRPHVRKQRRQRTLADADDRSAAVIRHNLLSLWVLLALSLAGTVAQAADPPGEDDRAAIQAVIDSQIAAFRRDDGEAAFSYAAPAIRHMFGTVDNFMAMVRGGYRPVYRPQAYHFGAVAVVDGQIVQKVHIVGPDGGAVTAFYIMEQQPDGSWRIAGCSLGAPEERSA</sequence>
<dbReference type="InterPro" id="IPR032347">
    <property type="entry name" value="DUF4864"/>
</dbReference>
<proteinExistence type="predicted"/>
<feature type="region of interest" description="Disordered" evidence="1">
    <location>
        <begin position="1"/>
        <end position="44"/>
    </location>
</feature>
<protein>
    <submittedName>
        <fullName evidence="2">DUF4864 domain-containing protein</fullName>
    </submittedName>
</protein>
<evidence type="ECO:0000256" key="1">
    <source>
        <dbReference type="SAM" id="MobiDB-lite"/>
    </source>
</evidence>
<dbReference type="InterPro" id="IPR032710">
    <property type="entry name" value="NTF2-like_dom_sf"/>
</dbReference>
<dbReference type="EMBL" id="VDUZ01000036">
    <property type="protein sequence ID" value="TXL72062.1"/>
    <property type="molecule type" value="Genomic_DNA"/>
</dbReference>
<reference evidence="2 3" key="1">
    <citation type="submission" date="2019-06" db="EMBL/GenBank/DDBJ databases">
        <title>New taxonomy in bacterial strain CC-CFT640, isolated from vineyard.</title>
        <authorList>
            <person name="Lin S.-Y."/>
            <person name="Tsai C.-F."/>
            <person name="Young C.-C."/>
        </authorList>
    </citation>
    <scope>NUCLEOTIDE SEQUENCE [LARGE SCALE GENOMIC DNA]</scope>
    <source>
        <strain evidence="2 3">CC-CFT640</strain>
    </source>
</reference>
<dbReference type="OrthoDB" id="9130422at2"/>
<dbReference type="Pfam" id="PF16156">
    <property type="entry name" value="DUF4864"/>
    <property type="match status" value="1"/>
</dbReference>
<comment type="caution">
    <text evidence="2">The sequence shown here is derived from an EMBL/GenBank/DDBJ whole genome shotgun (WGS) entry which is preliminary data.</text>
</comment>
<evidence type="ECO:0000313" key="3">
    <source>
        <dbReference type="Proteomes" id="UP000321638"/>
    </source>
</evidence>
<evidence type="ECO:0000313" key="2">
    <source>
        <dbReference type="EMBL" id="TXL72062.1"/>
    </source>
</evidence>
<dbReference type="AlphaFoldDB" id="A0A5C8PEY4"/>